<evidence type="ECO:0008006" key="3">
    <source>
        <dbReference type="Google" id="ProtNLM"/>
    </source>
</evidence>
<protein>
    <recommendedName>
        <fullName evidence="3">Leucine-rich melanocyte differentiation-associated protein</fullName>
    </recommendedName>
</protein>
<dbReference type="InterPro" id="IPR032675">
    <property type="entry name" value="LRR_dom_sf"/>
</dbReference>
<dbReference type="EMBL" id="OC866445">
    <property type="protein sequence ID" value="CAD7632959.1"/>
    <property type="molecule type" value="Genomic_DNA"/>
</dbReference>
<dbReference type="AlphaFoldDB" id="A0A7R9Q5J3"/>
<dbReference type="PANTHER" id="PTHR46282:SF2">
    <property type="entry name" value="LEUCINE-RICH MELANOCYTE DIFFERENTIATION-ASSOCIATED PROTEIN"/>
    <property type="match status" value="1"/>
</dbReference>
<proteinExistence type="predicted"/>
<dbReference type="FunFam" id="3.80.10.10:FF:000695">
    <property type="entry name" value="leucine-rich melanocyte differentiation-associated protein"/>
    <property type="match status" value="1"/>
</dbReference>
<dbReference type="Proteomes" id="UP000759131">
    <property type="component" value="Unassembled WGS sequence"/>
</dbReference>
<name>A0A7R9Q5J3_9ACAR</name>
<dbReference type="Pfam" id="PF14580">
    <property type="entry name" value="LRR_9"/>
    <property type="match status" value="1"/>
</dbReference>
<dbReference type="SUPFAM" id="SSF52058">
    <property type="entry name" value="L domain-like"/>
    <property type="match status" value="1"/>
</dbReference>
<gene>
    <name evidence="1" type="ORF">OSB1V03_LOCUS13358</name>
</gene>
<dbReference type="OrthoDB" id="272149at2759"/>
<dbReference type="PROSITE" id="PS51450">
    <property type="entry name" value="LRR"/>
    <property type="match status" value="1"/>
</dbReference>
<reference evidence="1" key="1">
    <citation type="submission" date="2020-11" db="EMBL/GenBank/DDBJ databases">
        <authorList>
            <person name="Tran Van P."/>
        </authorList>
    </citation>
    <scope>NUCLEOTIDE SEQUENCE</scope>
</reference>
<dbReference type="InterPro" id="IPR001611">
    <property type="entry name" value="Leu-rich_rpt"/>
</dbReference>
<keyword evidence="2" id="KW-1185">Reference proteome</keyword>
<organism evidence="1">
    <name type="scientific">Medioppia subpectinata</name>
    <dbReference type="NCBI Taxonomy" id="1979941"/>
    <lineage>
        <taxon>Eukaryota</taxon>
        <taxon>Metazoa</taxon>
        <taxon>Ecdysozoa</taxon>
        <taxon>Arthropoda</taxon>
        <taxon>Chelicerata</taxon>
        <taxon>Arachnida</taxon>
        <taxon>Acari</taxon>
        <taxon>Acariformes</taxon>
        <taxon>Sarcoptiformes</taxon>
        <taxon>Oribatida</taxon>
        <taxon>Brachypylina</taxon>
        <taxon>Oppioidea</taxon>
        <taxon>Oppiidae</taxon>
        <taxon>Medioppia</taxon>
    </lineage>
</organism>
<dbReference type="InterPro" id="IPR043313">
    <property type="entry name" value="LRMDA"/>
</dbReference>
<dbReference type="Gene3D" id="3.80.10.10">
    <property type="entry name" value="Ribonuclease Inhibitor"/>
    <property type="match status" value="1"/>
</dbReference>
<evidence type="ECO:0000313" key="2">
    <source>
        <dbReference type="Proteomes" id="UP000759131"/>
    </source>
</evidence>
<evidence type="ECO:0000313" key="1">
    <source>
        <dbReference type="EMBL" id="CAD7632959.1"/>
    </source>
</evidence>
<feature type="non-terminal residue" evidence="1">
    <location>
        <position position="1"/>
    </location>
</feature>
<dbReference type="PANTHER" id="PTHR46282">
    <property type="entry name" value="LEUCINE-RICH MELANOCYTE DIFFERENTIATION-ASSOCIATED PROTEIN"/>
    <property type="match status" value="1"/>
</dbReference>
<accession>A0A7R9Q5J3</accession>
<dbReference type="EMBL" id="CAJPIZ010011870">
    <property type="protein sequence ID" value="CAG2113389.1"/>
    <property type="molecule type" value="Genomic_DNA"/>
</dbReference>
<sequence>LSYIGQDVQQIPLNIVKIYSQYAVKLDLSFNIIDNLDGIEKFTNLKELILDNNLINDDSIKLSYNPSLHTLSLNKNKLTDLERLLTHLSEKCPNVTFLSLLGNNACPDQLSNNSQNDEQDYERYRRYVIYRLPFLKFLDSTRVTGEERRDANLKGQYLRTIRPNDQMFENNDERRVVRQLFTPLPNQCNSSGNHFGAYGPLKHRYTGKHSEGNRFIRNHEL</sequence>